<name>A0A7X6I069_9ACTN</name>
<dbReference type="InterPro" id="IPR029035">
    <property type="entry name" value="DHS-like_NAD/FAD-binding_dom"/>
</dbReference>
<keyword evidence="2 3" id="KW-0786">Thiamine pyrophosphate</keyword>
<dbReference type="Pfam" id="PF00205">
    <property type="entry name" value="TPP_enzyme_M"/>
    <property type="match status" value="1"/>
</dbReference>
<evidence type="ECO:0000259" key="6">
    <source>
        <dbReference type="Pfam" id="PF02775"/>
    </source>
</evidence>
<dbReference type="GO" id="GO:0030976">
    <property type="term" value="F:thiamine pyrophosphate binding"/>
    <property type="evidence" value="ECO:0007669"/>
    <property type="project" value="InterPro"/>
</dbReference>
<comment type="similarity">
    <text evidence="1 3">Belongs to the TPP enzyme family.</text>
</comment>
<dbReference type="CDD" id="cd07035">
    <property type="entry name" value="TPP_PYR_POX_like"/>
    <property type="match status" value="1"/>
</dbReference>
<dbReference type="GO" id="GO:0050660">
    <property type="term" value="F:flavin adenine dinucleotide binding"/>
    <property type="evidence" value="ECO:0007669"/>
    <property type="project" value="TreeGrafter"/>
</dbReference>
<dbReference type="InterPro" id="IPR012001">
    <property type="entry name" value="Thiamin_PyroP_enz_TPP-bd_dom"/>
</dbReference>
<dbReference type="GO" id="GO:0009099">
    <property type="term" value="P:L-valine biosynthetic process"/>
    <property type="evidence" value="ECO:0007669"/>
    <property type="project" value="TreeGrafter"/>
</dbReference>
<gene>
    <name evidence="8" type="ORF">HCN56_17275</name>
</gene>
<feature type="compositionally biased region" description="Pro residues" evidence="4">
    <location>
        <begin position="179"/>
        <end position="197"/>
    </location>
</feature>
<organism evidence="8 9">
    <name type="scientific">Streptomyces lonarensis</name>
    <dbReference type="NCBI Taxonomy" id="700599"/>
    <lineage>
        <taxon>Bacteria</taxon>
        <taxon>Bacillati</taxon>
        <taxon>Actinomycetota</taxon>
        <taxon>Actinomycetes</taxon>
        <taxon>Kitasatosporales</taxon>
        <taxon>Streptomycetaceae</taxon>
        <taxon>Streptomyces</taxon>
    </lineage>
</organism>
<dbReference type="GO" id="GO:0009097">
    <property type="term" value="P:isoleucine biosynthetic process"/>
    <property type="evidence" value="ECO:0007669"/>
    <property type="project" value="TreeGrafter"/>
</dbReference>
<dbReference type="Gene3D" id="3.40.50.970">
    <property type="match status" value="2"/>
</dbReference>
<dbReference type="InterPro" id="IPR011766">
    <property type="entry name" value="TPP_enzyme_TPP-bd"/>
</dbReference>
<dbReference type="GO" id="GO:0005948">
    <property type="term" value="C:acetolactate synthase complex"/>
    <property type="evidence" value="ECO:0007669"/>
    <property type="project" value="TreeGrafter"/>
</dbReference>
<evidence type="ECO:0000259" key="7">
    <source>
        <dbReference type="Pfam" id="PF02776"/>
    </source>
</evidence>
<feature type="domain" description="Thiamine pyrophosphate enzyme TPP-binding" evidence="6">
    <location>
        <begin position="388"/>
        <end position="535"/>
    </location>
</feature>
<evidence type="ECO:0000256" key="4">
    <source>
        <dbReference type="SAM" id="MobiDB-lite"/>
    </source>
</evidence>
<dbReference type="Pfam" id="PF02775">
    <property type="entry name" value="TPP_enzyme_C"/>
    <property type="match status" value="1"/>
</dbReference>
<feature type="region of interest" description="Disordered" evidence="4">
    <location>
        <begin position="344"/>
        <end position="365"/>
    </location>
</feature>
<dbReference type="Proteomes" id="UP000578686">
    <property type="component" value="Unassembled WGS sequence"/>
</dbReference>
<dbReference type="Gene3D" id="3.40.50.1220">
    <property type="entry name" value="TPP-binding domain"/>
    <property type="match status" value="1"/>
</dbReference>
<dbReference type="InterPro" id="IPR012000">
    <property type="entry name" value="Thiamin_PyroP_enz_cen_dom"/>
</dbReference>
<evidence type="ECO:0000313" key="8">
    <source>
        <dbReference type="EMBL" id="NJQ07290.1"/>
    </source>
</evidence>
<evidence type="ECO:0000256" key="1">
    <source>
        <dbReference type="ARBA" id="ARBA00007812"/>
    </source>
</evidence>
<dbReference type="RefSeq" id="WP_167972155.1">
    <property type="nucleotide sequence ID" value="NZ_BHZG01000106.1"/>
</dbReference>
<dbReference type="SUPFAM" id="SSF52467">
    <property type="entry name" value="DHS-like NAD/FAD-binding domain"/>
    <property type="match status" value="1"/>
</dbReference>
<dbReference type="Pfam" id="PF02776">
    <property type="entry name" value="TPP_enzyme_N"/>
    <property type="match status" value="1"/>
</dbReference>
<proteinExistence type="inferred from homology"/>
<dbReference type="EMBL" id="JAAVJD010000146">
    <property type="protein sequence ID" value="NJQ07290.1"/>
    <property type="molecule type" value="Genomic_DNA"/>
</dbReference>
<dbReference type="InterPro" id="IPR029061">
    <property type="entry name" value="THDP-binding"/>
</dbReference>
<comment type="caution">
    <text evidence="8">The sequence shown here is derived from an EMBL/GenBank/DDBJ whole genome shotgun (WGS) entry which is preliminary data.</text>
</comment>
<dbReference type="PANTHER" id="PTHR18968:SF167">
    <property type="entry name" value="ACETOLACTATE SYNTHASE LARGE SUBUNIT ILVB2-RELATED"/>
    <property type="match status" value="1"/>
</dbReference>
<feature type="domain" description="Thiamine pyrophosphate enzyme central" evidence="5">
    <location>
        <begin position="204"/>
        <end position="293"/>
    </location>
</feature>
<evidence type="ECO:0000256" key="3">
    <source>
        <dbReference type="RuleBase" id="RU362132"/>
    </source>
</evidence>
<reference evidence="8 9" key="1">
    <citation type="submission" date="2020-03" db="EMBL/GenBank/DDBJ databases">
        <title>Draft genome of Streptomyces sp. ventii, isolated from the Axial Seamount in the Pacific Ocean, and resequencing of the two type strains Streptomyces lonarensis strain NCL 716 and Streptomyces bohaiensis strain 11A07.</title>
        <authorList>
            <person name="Loughran R.M."/>
            <person name="Pfannmuller K.M."/>
            <person name="Wasson B.J."/>
            <person name="Deadmond M.C."/>
            <person name="Paddock B.E."/>
            <person name="Koyack M.J."/>
            <person name="Gallegos D.A."/>
            <person name="Mitchell E.A."/>
            <person name="Ushijima B."/>
            <person name="Saw J.H."/>
            <person name="Mcphail K.L."/>
            <person name="Videau P."/>
        </authorList>
    </citation>
    <scope>NUCLEOTIDE SEQUENCE [LARGE SCALE GENOMIC DNA]</scope>
    <source>
        <strain evidence="8 9">NCL716</strain>
    </source>
</reference>
<protein>
    <submittedName>
        <fullName evidence="8">Thiamine pyrophosphate-binding protein</fullName>
    </submittedName>
</protein>
<dbReference type="PANTHER" id="PTHR18968">
    <property type="entry name" value="THIAMINE PYROPHOSPHATE ENZYMES"/>
    <property type="match status" value="1"/>
</dbReference>
<feature type="domain" description="Thiamine pyrophosphate enzyme N-terminal TPP-binding" evidence="7">
    <location>
        <begin position="6"/>
        <end position="118"/>
    </location>
</feature>
<dbReference type="SUPFAM" id="SSF52518">
    <property type="entry name" value="Thiamin diphosphate-binding fold (THDP-binding)"/>
    <property type="match status" value="2"/>
</dbReference>
<dbReference type="GO" id="GO:0000287">
    <property type="term" value="F:magnesium ion binding"/>
    <property type="evidence" value="ECO:0007669"/>
    <property type="project" value="InterPro"/>
</dbReference>
<accession>A0A7X6I069</accession>
<sequence>MGHSARVVDHIAAFLTAQRLRHVFGVGGANIEDLYDAVHRAGPPLRALVAKHEFSAAAMADGHFRASGRPAVVVATSGAGAMNLVPGIAELRASCVPALVLIGQPPAALDGRGSFQETSGEAGSIDALRLFTELGVACARAEKPGDVPELLRNAWEAAISETPGPAVLLLPKDVQQAPLPSPPAPRPLAPRSHPPAPAAAREAALDVLRRARAAGPVAIVAGRGVARADARVELAELAEVLDADVAAAPDARDVHANAHPRFLGVTGPIGHPAVRDALDAASAVVVAGTRLPLFAGGDLRQRLSGRPVVFLGTEPPFLDEGPHLHHLPGPLRGELAALASGLTPAAPRLRPPGDAAPPGPEPHEELTMRGAVETLAPLLPDGATVVVDAGNCGATAIHHLPTPPGGRFVVAQGMGGMGHSFGAAVGAALATGAPTYVVAGDGSFLMHGLEVHTAAELGLPVTYLVLNNNAHAMCHTREQVYFAADYSYNLFRSSRIADGLAALLPGVTAHQVGTAAELRAALAGPPATGPRVIDIAVDHRETPPFEPFRHAATAAR</sequence>
<evidence type="ECO:0000259" key="5">
    <source>
        <dbReference type="Pfam" id="PF00205"/>
    </source>
</evidence>
<dbReference type="AlphaFoldDB" id="A0A7X6I069"/>
<dbReference type="GO" id="GO:0003984">
    <property type="term" value="F:acetolactate synthase activity"/>
    <property type="evidence" value="ECO:0007669"/>
    <property type="project" value="TreeGrafter"/>
</dbReference>
<evidence type="ECO:0000313" key="9">
    <source>
        <dbReference type="Proteomes" id="UP000578686"/>
    </source>
</evidence>
<dbReference type="CDD" id="cd00568">
    <property type="entry name" value="TPP_enzymes"/>
    <property type="match status" value="1"/>
</dbReference>
<dbReference type="InterPro" id="IPR045229">
    <property type="entry name" value="TPP_enz"/>
</dbReference>
<keyword evidence="9" id="KW-1185">Reference proteome</keyword>
<feature type="region of interest" description="Disordered" evidence="4">
    <location>
        <begin position="175"/>
        <end position="198"/>
    </location>
</feature>
<evidence type="ECO:0000256" key="2">
    <source>
        <dbReference type="ARBA" id="ARBA00023052"/>
    </source>
</evidence>